<accession>A0ACD5GXY7</accession>
<gene>
    <name evidence="1" type="ORF">BH720_005030</name>
</gene>
<proteinExistence type="predicted"/>
<evidence type="ECO:0000313" key="2">
    <source>
        <dbReference type="Proteomes" id="UP000095472"/>
    </source>
</evidence>
<reference evidence="1 2" key="1">
    <citation type="journal article" date="2016" name="Genome Announc.">
        <title>Draft Genome Sequence of the Thermotolerant Cyanobacterium Desertifilum sp. IPPAS B-1220.</title>
        <authorList>
            <person name="Mironov K.S."/>
            <person name="Sinetova M.A."/>
            <person name="Bolatkhan K."/>
            <person name="Zayadan B.K."/>
            <person name="Ustinova V.V."/>
            <person name="Kupriyanova E.V."/>
            <person name="Skrypnik A.N."/>
            <person name="Gogoleva N.E."/>
            <person name="Gogolev Y.V."/>
            <person name="Los D.A."/>
        </authorList>
    </citation>
    <scope>NUCLEOTIDE SEQUENCE [LARGE SCALE GENOMIC DNA]</scope>
    <source>
        <strain evidence="1 2">IPPAS B-1220</strain>
    </source>
</reference>
<protein>
    <submittedName>
        <fullName evidence="1">Uncharacterized protein</fullName>
    </submittedName>
</protein>
<keyword evidence="2" id="KW-1185">Reference proteome</keyword>
<name>A0ACD5GXY7_9CYAN</name>
<sequence>MLFSFPRIKPRFKQILWGGLFALAFYLFPLASYALTVQEVPNPQQVSGGWVTDMT</sequence>
<evidence type="ECO:0000313" key="1">
    <source>
        <dbReference type="EMBL" id="XPM65169.1"/>
    </source>
</evidence>
<dbReference type="Proteomes" id="UP000095472">
    <property type="component" value="Chromosome"/>
</dbReference>
<organism evidence="1 2">
    <name type="scientific">Desertifilum tharense IPPAS B-1220</name>
    <dbReference type="NCBI Taxonomy" id="1781255"/>
    <lineage>
        <taxon>Bacteria</taxon>
        <taxon>Bacillati</taxon>
        <taxon>Cyanobacteriota</taxon>
        <taxon>Cyanophyceae</taxon>
        <taxon>Desertifilales</taxon>
        <taxon>Desertifilaceae</taxon>
        <taxon>Desertifilum</taxon>
    </lineage>
</organism>
<dbReference type="EMBL" id="CP182909">
    <property type="protein sequence ID" value="XPM65169.1"/>
    <property type="molecule type" value="Genomic_DNA"/>
</dbReference>